<dbReference type="InterPro" id="IPR051401">
    <property type="entry name" value="GtrA_CellWall_Glycosyl"/>
</dbReference>
<feature type="transmembrane region" description="Helical" evidence="6">
    <location>
        <begin position="85"/>
        <end position="106"/>
    </location>
</feature>
<dbReference type="PANTHER" id="PTHR38459">
    <property type="entry name" value="PROPHAGE BACTOPRENOL-LINKED GLUCOSE TRANSLOCASE HOMOLOG"/>
    <property type="match status" value="1"/>
</dbReference>
<evidence type="ECO:0000256" key="1">
    <source>
        <dbReference type="ARBA" id="ARBA00004141"/>
    </source>
</evidence>
<evidence type="ECO:0000256" key="3">
    <source>
        <dbReference type="ARBA" id="ARBA00022692"/>
    </source>
</evidence>
<evidence type="ECO:0000256" key="4">
    <source>
        <dbReference type="ARBA" id="ARBA00022989"/>
    </source>
</evidence>
<keyword evidence="9" id="KW-1185">Reference proteome</keyword>
<dbReference type="RefSeq" id="WP_053195393.1">
    <property type="nucleotide sequence ID" value="NZ_CP011409.1"/>
</dbReference>
<dbReference type="InterPro" id="IPR007267">
    <property type="entry name" value="GtrA_DPMS_TM"/>
</dbReference>
<evidence type="ECO:0000256" key="2">
    <source>
        <dbReference type="ARBA" id="ARBA00009399"/>
    </source>
</evidence>
<feature type="transmembrane region" description="Helical" evidence="6">
    <location>
        <begin position="112"/>
        <end position="135"/>
    </location>
</feature>
<proteinExistence type="inferred from homology"/>
<evidence type="ECO:0000259" key="7">
    <source>
        <dbReference type="Pfam" id="PF04138"/>
    </source>
</evidence>
<dbReference type="PANTHER" id="PTHR38459:SF1">
    <property type="entry name" value="PROPHAGE BACTOPRENOL-LINKED GLUCOSE TRANSLOCASE HOMOLOG"/>
    <property type="match status" value="1"/>
</dbReference>
<keyword evidence="3 6" id="KW-0812">Transmembrane</keyword>
<feature type="domain" description="GtrA/DPMS transmembrane" evidence="7">
    <location>
        <begin position="21"/>
        <end position="134"/>
    </location>
</feature>
<sequence length="138" mass="15190">MNRTSVEEKRGQLSLLQFLVFALVGAIGTLTHYAVLLTLVELCGKSAVTGTACGALAGALVNFFLNHKLTFRSEQKFRKTILRFLLIAGASLALNTLLLHLVLQATDWDYRIAQLGVTALILVFNYVFSAAWAFAERE</sequence>
<feature type="transmembrane region" description="Helical" evidence="6">
    <location>
        <begin position="47"/>
        <end position="65"/>
    </location>
</feature>
<evidence type="ECO:0000313" key="8">
    <source>
        <dbReference type="EMBL" id="AKZ61894.1"/>
    </source>
</evidence>
<feature type="transmembrane region" description="Helical" evidence="6">
    <location>
        <begin position="12"/>
        <end position="35"/>
    </location>
</feature>
<dbReference type="EMBL" id="CP011409">
    <property type="protein sequence ID" value="AKZ61894.1"/>
    <property type="molecule type" value="Genomic_DNA"/>
</dbReference>
<evidence type="ECO:0000313" key="9">
    <source>
        <dbReference type="Proteomes" id="UP000063429"/>
    </source>
</evidence>
<evidence type="ECO:0000256" key="5">
    <source>
        <dbReference type="ARBA" id="ARBA00023136"/>
    </source>
</evidence>
<keyword evidence="4 6" id="KW-1133">Transmembrane helix</keyword>
<accession>A0ABN4HTM7</accession>
<dbReference type="Proteomes" id="UP000063429">
    <property type="component" value="Chromosome"/>
</dbReference>
<keyword evidence="5 6" id="KW-0472">Membrane</keyword>
<protein>
    <recommendedName>
        <fullName evidence="7">GtrA/DPMS transmembrane domain-containing protein</fullName>
    </recommendedName>
</protein>
<gene>
    <name evidence="8" type="ORF">F506_03720</name>
</gene>
<evidence type="ECO:0000256" key="6">
    <source>
        <dbReference type="SAM" id="Phobius"/>
    </source>
</evidence>
<comment type="similarity">
    <text evidence="2">Belongs to the GtrA family.</text>
</comment>
<name>A0ABN4HTM7_9BURK</name>
<reference evidence="9" key="1">
    <citation type="journal article" date="2015" name="Genome Announc.">
        <title>Complete Genome Sequence of Herbaspirillum hiltneri N3 (DSM 17495), Isolated from Surface-Sterilized Wheat Roots.</title>
        <authorList>
            <person name="Guizelini D."/>
            <person name="Saizaki P.M."/>
            <person name="Coimbra N.A."/>
            <person name="Weiss V.A."/>
            <person name="Faoro H."/>
            <person name="Sfeir M.Z."/>
            <person name="Baura V.A."/>
            <person name="Monteiro R.A."/>
            <person name="Chubatsu L.S."/>
            <person name="Souza E.M."/>
            <person name="Cruz L.M."/>
            <person name="Pedrosa F.O."/>
            <person name="Raittz R.T."/>
            <person name="Marchaukoski J.N."/>
            <person name="Steffens M.B."/>
        </authorList>
    </citation>
    <scope>NUCLEOTIDE SEQUENCE [LARGE SCALE GENOMIC DNA]</scope>
    <source>
        <strain evidence="9">N3</strain>
    </source>
</reference>
<dbReference type="Pfam" id="PF04138">
    <property type="entry name" value="GtrA_DPMS_TM"/>
    <property type="match status" value="1"/>
</dbReference>
<comment type="subcellular location">
    <subcellularLocation>
        <location evidence="1">Membrane</location>
        <topology evidence="1">Multi-pass membrane protein</topology>
    </subcellularLocation>
</comment>
<organism evidence="8 9">
    <name type="scientific">Herbaspirillum hiltneri N3</name>
    <dbReference type="NCBI Taxonomy" id="1262470"/>
    <lineage>
        <taxon>Bacteria</taxon>
        <taxon>Pseudomonadati</taxon>
        <taxon>Pseudomonadota</taxon>
        <taxon>Betaproteobacteria</taxon>
        <taxon>Burkholderiales</taxon>
        <taxon>Oxalobacteraceae</taxon>
        <taxon>Herbaspirillum</taxon>
    </lineage>
</organism>